<organism evidence="1 2">
    <name type="scientific">Escherichia phage vB_EcoP-CHD5UKE1</name>
    <dbReference type="NCBI Taxonomy" id="2865805"/>
    <lineage>
        <taxon>Viruses</taxon>
        <taxon>Duplodnaviria</taxon>
        <taxon>Heunggongvirae</taxon>
        <taxon>Uroviricota</taxon>
        <taxon>Caudoviricetes</taxon>
        <taxon>Mktvariviridae</taxon>
        <taxon>Gordonclarkvirinae</taxon>
        <taxon>Kuravirus</taxon>
        <taxon>Kuravirus CHD5UKE1</taxon>
        <taxon>Kuravirus SU10</taxon>
    </lineage>
</organism>
<keyword evidence="2" id="KW-1185">Reference proteome</keyword>
<proteinExistence type="predicted"/>
<reference evidence="1 2" key="1">
    <citation type="submission" date="2021-05" db="EMBL/GenBank/DDBJ databases">
        <title>Naturally bred epsilon2 phages have an improved host range and effectivity in uropathogenic E. coli over their ancestor phages.</title>
        <authorList>
            <person name="Saez D."/>
            <person name="Loose M."/>
            <person name="Mutti M."/>
            <person name="Visram Z."/>
            <person name="Hitzenhammer E."/>
            <person name="Dippel D."/>
            <person name="Tisakova L."/>
            <person name="Schertler S."/>
            <person name="Wittmann J."/>
            <person name="Corsini L."/>
            <person name="Wagenlehner F."/>
        </authorList>
    </citation>
    <scope>NUCLEOTIDE SEQUENCE [LARGE SCALE GENOMIC DNA]</scope>
</reference>
<dbReference type="EMBL" id="MZ234028">
    <property type="protein sequence ID" value="QZI80498.1"/>
    <property type="molecule type" value="Genomic_DNA"/>
</dbReference>
<evidence type="ECO:0000313" key="1">
    <source>
        <dbReference type="EMBL" id="QZI80498.1"/>
    </source>
</evidence>
<protein>
    <submittedName>
        <fullName evidence="1">Uncharacterized protein</fullName>
    </submittedName>
</protein>
<accession>A0ABX9AJF3</accession>
<evidence type="ECO:0000313" key="2">
    <source>
        <dbReference type="Proteomes" id="UP000828739"/>
    </source>
</evidence>
<dbReference type="Proteomes" id="UP000828739">
    <property type="component" value="Segment"/>
</dbReference>
<sequence>MTWPLWGCLYDIPFTSAYTGCWYGVAFTG</sequence>
<name>A0ABX9AJF3_9CAUD</name>
<gene>
    <name evidence="1" type="ORF">CHD5UKE1_002</name>
</gene>